<keyword evidence="6 10" id="KW-1133">Transmembrane helix</keyword>
<dbReference type="PANTHER" id="PTHR43099">
    <property type="entry name" value="UPF0053 PROTEIN YRKA"/>
    <property type="match status" value="1"/>
</dbReference>
<evidence type="ECO:0000256" key="10">
    <source>
        <dbReference type="PROSITE-ProRule" id="PRU01193"/>
    </source>
</evidence>
<dbReference type="Pfam" id="PF01595">
    <property type="entry name" value="CNNM"/>
    <property type="match status" value="1"/>
</dbReference>
<comment type="caution">
    <text evidence="14">The sequence shown here is derived from an EMBL/GenBank/DDBJ whole genome shotgun (WGS) entry which is preliminary data.</text>
</comment>
<dbReference type="InterPro" id="IPR016169">
    <property type="entry name" value="FAD-bd_PCMH_sub2"/>
</dbReference>
<evidence type="ECO:0000256" key="5">
    <source>
        <dbReference type="ARBA" id="ARBA00022737"/>
    </source>
</evidence>
<feature type="transmembrane region" description="Helical" evidence="11">
    <location>
        <begin position="6"/>
        <end position="28"/>
    </location>
</feature>
<evidence type="ECO:0000256" key="3">
    <source>
        <dbReference type="ARBA" id="ARBA00022475"/>
    </source>
</evidence>
<dbReference type="Gene3D" id="3.10.580.10">
    <property type="entry name" value="CBS-domain"/>
    <property type="match status" value="1"/>
</dbReference>
<reference evidence="14" key="1">
    <citation type="journal article" date="2023" name="Int. J. Syst. Evol. Microbiol.">
        <title>Collibacillus ludicampi gen. nov., sp. nov., a new soil bacterium of the family Alicyclobacillaceae.</title>
        <authorList>
            <person name="Jojima T."/>
            <person name="Ioku Y."/>
            <person name="Fukuta Y."/>
            <person name="Shirasaka N."/>
            <person name="Matsumura Y."/>
            <person name="Mori M."/>
        </authorList>
    </citation>
    <scope>NUCLEOTIDE SEQUENCE</scope>
    <source>
        <strain evidence="14">TP075</strain>
    </source>
</reference>
<proteinExistence type="inferred from homology"/>
<evidence type="ECO:0000256" key="2">
    <source>
        <dbReference type="ARBA" id="ARBA00006337"/>
    </source>
</evidence>
<evidence type="ECO:0000256" key="6">
    <source>
        <dbReference type="ARBA" id="ARBA00022989"/>
    </source>
</evidence>
<dbReference type="InterPro" id="IPR046342">
    <property type="entry name" value="CBS_dom_sf"/>
</dbReference>
<feature type="domain" description="CBS" evidence="12">
    <location>
        <begin position="229"/>
        <end position="289"/>
    </location>
</feature>
<keyword evidence="15" id="KW-1185">Reference proteome</keyword>
<evidence type="ECO:0000313" key="14">
    <source>
        <dbReference type="EMBL" id="GIM46452.1"/>
    </source>
</evidence>
<comment type="similarity">
    <text evidence="2">Belongs to the UPF0053 family.</text>
</comment>
<name>A0AAV4LG60_9BACL</name>
<evidence type="ECO:0000259" key="12">
    <source>
        <dbReference type="PROSITE" id="PS51371"/>
    </source>
</evidence>
<dbReference type="PANTHER" id="PTHR43099:SF2">
    <property type="entry name" value="UPF0053 PROTEIN YRKA"/>
    <property type="match status" value="1"/>
</dbReference>
<dbReference type="RefSeq" id="WP_282199553.1">
    <property type="nucleotide sequence ID" value="NZ_BOQE01000001.1"/>
</dbReference>
<evidence type="ECO:0000256" key="11">
    <source>
        <dbReference type="SAM" id="Phobius"/>
    </source>
</evidence>
<evidence type="ECO:0000256" key="4">
    <source>
        <dbReference type="ARBA" id="ARBA00022692"/>
    </source>
</evidence>
<keyword evidence="3" id="KW-1003">Cell membrane</keyword>
<dbReference type="SMART" id="SM01091">
    <property type="entry name" value="CorC_HlyC"/>
    <property type="match status" value="1"/>
</dbReference>
<dbReference type="InterPro" id="IPR000644">
    <property type="entry name" value="CBS_dom"/>
</dbReference>
<gene>
    <name evidence="14" type="ORF">DNHGIG_20010</name>
</gene>
<keyword evidence="7 9" id="KW-0129">CBS domain</keyword>
<dbReference type="SUPFAM" id="SSF54631">
    <property type="entry name" value="CBS-domain pair"/>
    <property type="match status" value="1"/>
</dbReference>
<dbReference type="Pfam" id="PF03471">
    <property type="entry name" value="CorC_HlyC"/>
    <property type="match status" value="1"/>
</dbReference>
<dbReference type="InterPro" id="IPR051676">
    <property type="entry name" value="UPF0053_domain"/>
</dbReference>
<dbReference type="Pfam" id="PF00571">
    <property type="entry name" value="CBS"/>
    <property type="match status" value="2"/>
</dbReference>
<dbReference type="InterPro" id="IPR005170">
    <property type="entry name" value="Transptr-assoc_dom"/>
</dbReference>
<organism evidence="14 15">
    <name type="scientific">Collibacillus ludicampi</name>
    <dbReference type="NCBI Taxonomy" id="2771369"/>
    <lineage>
        <taxon>Bacteria</taxon>
        <taxon>Bacillati</taxon>
        <taxon>Bacillota</taxon>
        <taxon>Bacilli</taxon>
        <taxon>Bacillales</taxon>
        <taxon>Alicyclobacillaceae</taxon>
        <taxon>Collibacillus</taxon>
    </lineage>
</organism>
<evidence type="ECO:0000313" key="15">
    <source>
        <dbReference type="Proteomes" id="UP001057291"/>
    </source>
</evidence>
<dbReference type="EMBL" id="BOQE01000001">
    <property type="protein sequence ID" value="GIM46452.1"/>
    <property type="molecule type" value="Genomic_DNA"/>
</dbReference>
<feature type="domain" description="CBS" evidence="12">
    <location>
        <begin position="292"/>
        <end position="352"/>
    </location>
</feature>
<dbReference type="PROSITE" id="PS51371">
    <property type="entry name" value="CBS"/>
    <property type="match status" value="2"/>
</dbReference>
<dbReference type="GO" id="GO:0005886">
    <property type="term" value="C:plasma membrane"/>
    <property type="evidence" value="ECO:0007669"/>
    <property type="project" value="UniProtKB-SubCell"/>
</dbReference>
<comment type="subcellular location">
    <subcellularLocation>
        <location evidence="1">Cell membrane</location>
        <topology evidence="1">Multi-pass membrane protein</topology>
    </subcellularLocation>
</comment>
<dbReference type="Proteomes" id="UP001057291">
    <property type="component" value="Unassembled WGS sequence"/>
</dbReference>
<dbReference type="InterPro" id="IPR044751">
    <property type="entry name" value="Ion_transp-like_CBS"/>
</dbReference>
<dbReference type="SUPFAM" id="SSF56176">
    <property type="entry name" value="FAD-binding/transporter-associated domain-like"/>
    <property type="match status" value="1"/>
</dbReference>
<feature type="domain" description="CNNM transmembrane" evidence="13">
    <location>
        <begin position="1"/>
        <end position="210"/>
    </location>
</feature>
<evidence type="ECO:0000256" key="9">
    <source>
        <dbReference type="PROSITE-ProRule" id="PRU00703"/>
    </source>
</evidence>
<keyword evidence="5" id="KW-0677">Repeat</keyword>
<accession>A0AAV4LG60</accession>
<keyword evidence="4 10" id="KW-0812">Transmembrane</keyword>
<evidence type="ECO:0000259" key="13">
    <source>
        <dbReference type="PROSITE" id="PS51846"/>
    </source>
</evidence>
<dbReference type="Gene3D" id="3.30.465.10">
    <property type="match status" value="1"/>
</dbReference>
<dbReference type="GO" id="GO:0050660">
    <property type="term" value="F:flavin adenine dinucleotide binding"/>
    <property type="evidence" value="ECO:0007669"/>
    <property type="project" value="InterPro"/>
</dbReference>
<protein>
    <submittedName>
        <fullName evidence="14">Membrane protein</fullName>
    </submittedName>
</protein>
<dbReference type="AlphaFoldDB" id="A0AAV4LG60"/>
<dbReference type="CDD" id="cd04590">
    <property type="entry name" value="CBS_pair_CorC_HlyC_assoc"/>
    <property type="match status" value="1"/>
</dbReference>
<evidence type="ECO:0000256" key="7">
    <source>
        <dbReference type="ARBA" id="ARBA00023122"/>
    </source>
</evidence>
<evidence type="ECO:0000256" key="1">
    <source>
        <dbReference type="ARBA" id="ARBA00004651"/>
    </source>
</evidence>
<evidence type="ECO:0000256" key="8">
    <source>
        <dbReference type="ARBA" id="ARBA00023136"/>
    </source>
</evidence>
<sequence>MADSSTWLLSLFLLLVNGFFVMSEFGLVSLRFTRIEQLAAEGKTLAEKVKHMLETRDAYLAACQVGITLTSLGLGRIGEPTLAHILEPLFEKGFNLLQGMGLHVSPGTIDVINSTLSFILVTFFVLVLGEQLPKLIAIKNAERFAMWTAHPLDLFYRVSFPLTWFVNKSVDFLMRRLHMEGPALDAPHSEEEIKFIVNTSHQHGVLDETERELLDNVLEFSDKVAREVMIPRTDMVCLYVEDSLEENLEVARREGHTRYPLCMEDKDHIVGMIHIKDLFMAESKKVSNLLDLKREIPTVAEAASISSVLKLMQKRRAQMAVVVDEYGGTAGVVTMENLLEELVGNIQDEHDLERPEIEVLDEWRTSVDGSMLIDEINDFFDLDIDTDEVDTIAGYVMMKLPVPKVGDIIAIGPYEVAIQEMDGFRIKRLLFTLLEPQKEV</sequence>
<dbReference type="PROSITE" id="PS51846">
    <property type="entry name" value="CNNM"/>
    <property type="match status" value="1"/>
</dbReference>
<dbReference type="FunFam" id="3.10.580.10:FF:000002">
    <property type="entry name" value="Magnesium/cobalt efflux protein CorC"/>
    <property type="match status" value="1"/>
</dbReference>
<keyword evidence="8 10" id="KW-0472">Membrane</keyword>
<dbReference type="InterPro" id="IPR036318">
    <property type="entry name" value="FAD-bd_PCMH-like_sf"/>
</dbReference>
<dbReference type="InterPro" id="IPR002550">
    <property type="entry name" value="CNNM"/>
</dbReference>